<feature type="compositionally biased region" description="Low complexity" evidence="1">
    <location>
        <begin position="127"/>
        <end position="140"/>
    </location>
</feature>
<protein>
    <submittedName>
        <fullName evidence="2">Uncharacterized protein</fullName>
    </submittedName>
</protein>
<organism evidence="2 3">
    <name type="scientific">Necator americanus</name>
    <name type="common">Human hookworm</name>
    <dbReference type="NCBI Taxonomy" id="51031"/>
    <lineage>
        <taxon>Eukaryota</taxon>
        <taxon>Metazoa</taxon>
        <taxon>Ecdysozoa</taxon>
        <taxon>Nematoda</taxon>
        <taxon>Chromadorea</taxon>
        <taxon>Rhabditida</taxon>
        <taxon>Rhabditina</taxon>
        <taxon>Rhabditomorpha</taxon>
        <taxon>Strongyloidea</taxon>
        <taxon>Ancylostomatidae</taxon>
        <taxon>Bunostominae</taxon>
        <taxon>Necator</taxon>
    </lineage>
</organism>
<name>A0ABR1BMC2_NECAM</name>
<gene>
    <name evidence="2" type="primary">Necator_chrI.g1468</name>
    <name evidence="2" type="ORF">RB195_005342</name>
</gene>
<feature type="compositionally biased region" description="Polar residues" evidence="1">
    <location>
        <begin position="282"/>
        <end position="292"/>
    </location>
</feature>
<feature type="region of interest" description="Disordered" evidence="1">
    <location>
        <begin position="267"/>
        <end position="321"/>
    </location>
</feature>
<comment type="caution">
    <text evidence="2">The sequence shown here is derived from an EMBL/GenBank/DDBJ whole genome shotgun (WGS) entry which is preliminary data.</text>
</comment>
<accession>A0ABR1BMC2</accession>
<feature type="region of interest" description="Disordered" evidence="1">
    <location>
        <begin position="352"/>
        <end position="386"/>
    </location>
</feature>
<reference evidence="2 3" key="1">
    <citation type="submission" date="2023-08" db="EMBL/GenBank/DDBJ databases">
        <title>A Necator americanus chromosomal reference genome.</title>
        <authorList>
            <person name="Ilik V."/>
            <person name="Petrzelkova K.J."/>
            <person name="Pardy F."/>
            <person name="Fuh T."/>
            <person name="Niatou-Singa F.S."/>
            <person name="Gouil Q."/>
            <person name="Baker L."/>
            <person name="Ritchie M.E."/>
            <person name="Jex A.R."/>
            <person name="Gazzola D."/>
            <person name="Li H."/>
            <person name="Toshio Fujiwara R."/>
            <person name="Zhan B."/>
            <person name="Aroian R.V."/>
            <person name="Pafco B."/>
            <person name="Schwarz E.M."/>
        </authorList>
    </citation>
    <scope>NUCLEOTIDE SEQUENCE [LARGE SCALE GENOMIC DNA]</scope>
    <source>
        <strain evidence="2 3">Aroian</strain>
        <tissue evidence="2">Whole animal</tissue>
    </source>
</reference>
<proteinExistence type="predicted"/>
<feature type="region of interest" description="Disordered" evidence="1">
    <location>
        <begin position="1"/>
        <end position="35"/>
    </location>
</feature>
<feature type="region of interest" description="Disordered" evidence="1">
    <location>
        <begin position="127"/>
        <end position="149"/>
    </location>
</feature>
<feature type="compositionally biased region" description="Polar residues" evidence="1">
    <location>
        <begin position="226"/>
        <end position="241"/>
    </location>
</feature>
<dbReference type="EMBL" id="JAVFWL010000001">
    <property type="protein sequence ID" value="KAK6727594.1"/>
    <property type="molecule type" value="Genomic_DNA"/>
</dbReference>
<feature type="region of interest" description="Disordered" evidence="1">
    <location>
        <begin position="71"/>
        <end position="108"/>
    </location>
</feature>
<feature type="region of interest" description="Disordered" evidence="1">
    <location>
        <begin position="193"/>
        <end position="244"/>
    </location>
</feature>
<evidence type="ECO:0000313" key="2">
    <source>
        <dbReference type="EMBL" id="KAK6727594.1"/>
    </source>
</evidence>
<dbReference type="Proteomes" id="UP001303046">
    <property type="component" value="Unassembled WGS sequence"/>
</dbReference>
<feature type="compositionally biased region" description="Basic and acidic residues" evidence="1">
    <location>
        <begin position="85"/>
        <end position="94"/>
    </location>
</feature>
<evidence type="ECO:0000256" key="1">
    <source>
        <dbReference type="SAM" id="MobiDB-lite"/>
    </source>
</evidence>
<feature type="compositionally biased region" description="Basic and acidic residues" evidence="1">
    <location>
        <begin position="205"/>
        <end position="216"/>
    </location>
</feature>
<feature type="compositionally biased region" description="Acidic residues" evidence="1">
    <location>
        <begin position="368"/>
        <end position="382"/>
    </location>
</feature>
<evidence type="ECO:0000313" key="3">
    <source>
        <dbReference type="Proteomes" id="UP001303046"/>
    </source>
</evidence>
<keyword evidence="3" id="KW-1185">Reference proteome</keyword>
<sequence length="499" mass="55044">MKKRKRVGLDDVGSSQSRNSHRTESSSSSTGDEWLCASTRVPLPGETFNLLSTKTKQKPVSAVPLRDVKVAPRRFSAPNPSFTLGKDDHRKDGSESLSDTCTPTGSTSGFSPSCIFQAKKPSKLIQLKRASLSSPSASSPRIRKASPILTPEASSKCKWPSFVSRKRKNVVLELSPRSAKSYTKLERSVISRNNMSEDSMEVEESPLKTDTIRPAERTPSPAPCTSVESLMTDSQNFTGTIKTRGLENSRKDVLYRIATKREETWPMFLRSPIKTSGDNERSTSVVTQTILDSSPDEKNEGPKGGAIEPALSSVDTKSSASGDVIAATQELVTESDDETDLRSERFYIDEISRLNSNNPSTEKRMKEEEDSEEDESSSDEDDTLTRSSVARMNLTGFAHDLAEFILARRSERLMIKRDPNVQTTTYEVLHTVSAWGLSVSWLSPKAMMFAPPFARDPTTVTLALPLLIIPNKYDPEMPLILNPIIVSTTQDTLVANPET</sequence>